<proteinExistence type="predicted"/>
<feature type="compositionally biased region" description="Polar residues" evidence="1">
    <location>
        <begin position="25"/>
        <end position="42"/>
    </location>
</feature>
<protein>
    <recommendedName>
        <fullName evidence="2">DUF7869 domain-containing protein</fullName>
    </recommendedName>
</protein>
<dbReference type="PANTHER" id="PTHR10773:SF19">
    <property type="match status" value="1"/>
</dbReference>
<dbReference type="AlphaFoldDB" id="A0A922MAV3"/>
<dbReference type="Proteomes" id="UP000814243">
    <property type="component" value="Unassembled WGS sequence"/>
</dbReference>
<dbReference type="PANTHER" id="PTHR10773">
    <property type="entry name" value="DNA-DIRECTED RNA POLYMERASES I, II, AND III SUBUNIT RPABC2"/>
    <property type="match status" value="1"/>
</dbReference>
<feature type="compositionally biased region" description="Basic and acidic residues" evidence="1">
    <location>
        <begin position="63"/>
        <end position="79"/>
    </location>
</feature>
<name>A0A922MAV3_SPOEX</name>
<evidence type="ECO:0000256" key="1">
    <source>
        <dbReference type="SAM" id="MobiDB-lite"/>
    </source>
</evidence>
<dbReference type="EMBL" id="JACEFF010000665">
    <property type="protein sequence ID" value="KAH9633231.1"/>
    <property type="molecule type" value="Genomic_DNA"/>
</dbReference>
<organism evidence="3 4">
    <name type="scientific">Spodoptera exigua</name>
    <name type="common">Beet armyworm</name>
    <name type="synonym">Noctua fulgens</name>
    <dbReference type="NCBI Taxonomy" id="7107"/>
    <lineage>
        <taxon>Eukaryota</taxon>
        <taxon>Metazoa</taxon>
        <taxon>Ecdysozoa</taxon>
        <taxon>Arthropoda</taxon>
        <taxon>Hexapoda</taxon>
        <taxon>Insecta</taxon>
        <taxon>Pterygota</taxon>
        <taxon>Neoptera</taxon>
        <taxon>Endopterygota</taxon>
        <taxon>Lepidoptera</taxon>
        <taxon>Glossata</taxon>
        <taxon>Ditrysia</taxon>
        <taxon>Noctuoidea</taxon>
        <taxon>Noctuidae</taxon>
        <taxon>Amphipyrinae</taxon>
        <taxon>Spodoptera</taxon>
    </lineage>
</organism>
<comment type="caution">
    <text evidence="3">The sequence shown here is derived from an EMBL/GenBank/DDBJ whole genome shotgun (WGS) entry which is preliminary data.</text>
</comment>
<gene>
    <name evidence="3" type="ORF">HF086_017786</name>
</gene>
<sequence length="708" mass="82201">MQSRSARLVSAALRNDKGVGEWSPEPSTSGGVQHSVQASSSEHVVAPLSVLDTESDFDSDDSVLDKNYELPKVREKNSDTDGTDSEDFIPCSQPLPAKTILESPAESEDEETNHVQLTKKGTIRKRKTYNVSIKDRKRLKAEEKIRNKYFVKPGCREDVCKKKCSAHFSEEYRKVVNNNFRKMSWMEQKYFFLCHTSQRKPDRPKDIGNNDKNGKHYIRSKTISYFLADENGDKIPVCKTFFLTTLGYNQNNCKAVRNVLDNKNNTSYPESLIDGRGHNPNPRKLDNTKIIEHIMSFRPAVSHYRREHAPNKKYLPSDLSIRIMYDHYCENEPETKVSYGFYRKLVKELNISFAKLGHEECEQCEKFTIHNPNSEIRHRGCQACKSYEKHHEKYILARKKYEEDADNQTQKKNNADTIIFAVDLEKVIMLPRMDEFKTVMFCPRLIVFNQSFVPLGDKKIHEVGHTFAVLWHEGTSGRKKEDIVSCFRAFFIENRDLKHVILWLDNCAAQNKNWTLYSYLIYLINSAEVSFESITLRYLEVGHTFMAADEFHHRVERSLKTKKRVYDFEDFCKAVSDTGSRTIVKKMIIQDFFDFEDCSSTFKLKNSNPRAYLNDIVEANFRRGGHLLFYKNSHGTDEYFELDFLRLKDLKQGIPAPRQKHTPRGITSERKSAILTKLGPLMPANRRHFWESLPVNDGSADLTHIHED</sequence>
<dbReference type="InterPro" id="IPR057191">
    <property type="entry name" value="DUF7869"/>
</dbReference>
<feature type="domain" description="DUF7869" evidence="2">
    <location>
        <begin position="499"/>
        <end position="597"/>
    </location>
</feature>
<accession>A0A922MAV3</accession>
<evidence type="ECO:0000313" key="3">
    <source>
        <dbReference type="EMBL" id="KAH9633231.1"/>
    </source>
</evidence>
<evidence type="ECO:0000313" key="4">
    <source>
        <dbReference type="Proteomes" id="UP000814243"/>
    </source>
</evidence>
<evidence type="ECO:0000259" key="2">
    <source>
        <dbReference type="Pfam" id="PF25273"/>
    </source>
</evidence>
<reference evidence="3" key="1">
    <citation type="journal article" date="2021" name="G3 (Bethesda)">
        <title>Genome and transcriptome analysis of the beet armyworm Spodoptera exigua reveals targets for pest control. .</title>
        <authorList>
            <person name="Simon S."/>
            <person name="Breeschoten T."/>
            <person name="Jansen H.J."/>
            <person name="Dirks R.P."/>
            <person name="Schranz M.E."/>
            <person name="Ros V.I.D."/>
        </authorList>
    </citation>
    <scope>NUCLEOTIDE SEQUENCE</scope>
    <source>
        <strain evidence="3">TB_SE_WUR_2020</strain>
    </source>
</reference>
<feature type="region of interest" description="Disordered" evidence="1">
    <location>
        <begin position="1"/>
        <end position="89"/>
    </location>
</feature>
<dbReference type="Pfam" id="PF25273">
    <property type="entry name" value="DUF7869"/>
    <property type="match status" value="1"/>
</dbReference>
<feature type="compositionally biased region" description="Acidic residues" evidence="1">
    <location>
        <begin position="53"/>
        <end position="62"/>
    </location>
</feature>